<accession>A0A1B7P1J8</accession>
<keyword evidence="3 8" id="KW-0349">Heme</keyword>
<evidence type="ECO:0008006" key="13">
    <source>
        <dbReference type="Google" id="ProtNLM"/>
    </source>
</evidence>
<keyword evidence="10" id="KW-1133">Transmembrane helix</keyword>
<keyword evidence="5" id="KW-0560">Oxidoreductase</keyword>
<comment type="caution">
    <text evidence="11">The sequence shown here is derived from an EMBL/GenBank/DDBJ whole genome shotgun (WGS) entry which is preliminary data.</text>
</comment>
<dbReference type="AlphaFoldDB" id="A0A1B7P1J8"/>
<feature type="compositionally biased region" description="Basic and acidic residues" evidence="9">
    <location>
        <begin position="468"/>
        <end position="479"/>
    </location>
</feature>
<evidence type="ECO:0000256" key="4">
    <source>
        <dbReference type="ARBA" id="ARBA00022723"/>
    </source>
</evidence>
<comment type="cofactor">
    <cofactor evidence="1 8">
        <name>heme</name>
        <dbReference type="ChEBI" id="CHEBI:30413"/>
    </cofactor>
</comment>
<sequence>MLSNIPFITLLEIIICIPVLLVAPFALTWIVTNIEARYGLRQGDPPLIPYAIPWLGHALFFRRGTTRFSSWVREKYPNLLVSRTMMAGNYLYTIFDTKLASQIDRRPKIFAFDPVVLFVNRAFGAPQADLDVLGKGLLAHAHGSNGKSDQGMIPELHRQHFPYLNGPTLPSMVFKFREILTASLENAFPKKESYAADGSWVKLDFKEFAMRHFTLASIPMLMGTRLMEVWPQAYEEFWKFDSGVLELTTNLPNMFMEEAASSREAMVSVLERWEEEAYKHRKFEDVESEDPAWDEYWGARLMRQRHRTFLNNGISKRGRAVFHLGVMWATNANAIPAATWMLIHCVLDPQLHVQVRRAITSSQKQDGTVDIESLATNKLIKSIFLEILRLYVSSPSVRLITETTELGGYVFHKGSTIVIPGREMQMTPDVWCPDGTSPEVSKFWAERFIEEEQEADGNKGAEINGRTKVQEGSEQHESTNDGMTLSADAMSMPGKPRSKRSRERMYSMRPFGGGVSFCPGRNLAMYEMVVSLVAILSAFEIEVDKEALSSNGMPQPNIDLSGTMGPDRQFIVRMRRRSTAN</sequence>
<feature type="region of interest" description="Disordered" evidence="9">
    <location>
        <begin position="454"/>
        <end position="503"/>
    </location>
</feature>
<dbReference type="STRING" id="1658172.A0A1B7P1J8"/>
<reference evidence="11 12" key="1">
    <citation type="submission" date="2015-07" db="EMBL/GenBank/DDBJ databases">
        <title>Emmonsia species relationships and genome sequence.</title>
        <authorList>
            <person name="Cuomo C.A."/>
            <person name="Schwartz I.S."/>
            <person name="Kenyon C."/>
            <person name="de Hoog G.S."/>
            <person name="Govender N.P."/>
            <person name="Botha A."/>
            <person name="Moreno L."/>
            <person name="de Vries M."/>
            <person name="Munoz J.F."/>
            <person name="Stielow J.B."/>
        </authorList>
    </citation>
    <scope>NUCLEOTIDE SEQUENCE [LARGE SCALE GENOMIC DNA]</scope>
    <source>
        <strain evidence="11 12">CBS 136260</strain>
    </source>
</reference>
<evidence type="ECO:0000256" key="3">
    <source>
        <dbReference type="ARBA" id="ARBA00022617"/>
    </source>
</evidence>
<dbReference type="InterPro" id="IPR001128">
    <property type="entry name" value="Cyt_P450"/>
</dbReference>
<evidence type="ECO:0000256" key="9">
    <source>
        <dbReference type="SAM" id="MobiDB-lite"/>
    </source>
</evidence>
<evidence type="ECO:0000256" key="1">
    <source>
        <dbReference type="ARBA" id="ARBA00001971"/>
    </source>
</evidence>
<evidence type="ECO:0000256" key="10">
    <source>
        <dbReference type="SAM" id="Phobius"/>
    </source>
</evidence>
<keyword evidence="10" id="KW-0812">Transmembrane</keyword>
<dbReference type="GO" id="GO:0020037">
    <property type="term" value="F:heme binding"/>
    <property type="evidence" value="ECO:0007669"/>
    <property type="project" value="InterPro"/>
</dbReference>
<dbReference type="GO" id="GO:0008395">
    <property type="term" value="F:steroid hydroxylase activity"/>
    <property type="evidence" value="ECO:0007669"/>
    <property type="project" value="TreeGrafter"/>
</dbReference>
<evidence type="ECO:0000256" key="5">
    <source>
        <dbReference type="ARBA" id="ARBA00023002"/>
    </source>
</evidence>
<evidence type="ECO:0000256" key="6">
    <source>
        <dbReference type="ARBA" id="ARBA00023004"/>
    </source>
</evidence>
<dbReference type="Proteomes" id="UP000091918">
    <property type="component" value="Unassembled WGS sequence"/>
</dbReference>
<dbReference type="PANTHER" id="PTHR24304:SF2">
    <property type="entry name" value="24-HYDROXYCHOLESTEROL 7-ALPHA-HYDROXYLASE"/>
    <property type="match status" value="1"/>
</dbReference>
<keyword evidence="12" id="KW-1185">Reference proteome</keyword>
<evidence type="ECO:0000256" key="2">
    <source>
        <dbReference type="ARBA" id="ARBA00010617"/>
    </source>
</evidence>
<evidence type="ECO:0000313" key="11">
    <source>
        <dbReference type="EMBL" id="OAX82896.1"/>
    </source>
</evidence>
<dbReference type="InterPro" id="IPR002403">
    <property type="entry name" value="Cyt_P450_E_grp-IV"/>
</dbReference>
<evidence type="ECO:0000313" key="12">
    <source>
        <dbReference type="Proteomes" id="UP000091918"/>
    </source>
</evidence>
<proteinExistence type="inferred from homology"/>
<keyword evidence="10" id="KW-0472">Membrane</keyword>
<protein>
    <recommendedName>
        <fullName evidence="13">Cytochrome P450</fullName>
    </recommendedName>
</protein>
<dbReference type="SUPFAM" id="SSF48264">
    <property type="entry name" value="Cytochrome P450"/>
    <property type="match status" value="1"/>
</dbReference>
<dbReference type="GO" id="GO:0016705">
    <property type="term" value="F:oxidoreductase activity, acting on paired donors, with incorporation or reduction of molecular oxygen"/>
    <property type="evidence" value="ECO:0007669"/>
    <property type="project" value="InterPro"/>
</dbReference>
<feature type="binding site" description="axial binding residue" evidence="8">
    <location>
        <position position="518"/>
    </location>
    <ligand>
        <name>heme</name>
        <dbReference type="ChEBI" id="CHEBI:30413"/>
    </ligand>
    <ligandPart>
        <name>Fe</name>
        <dbReference type="ChEBI" id="CHEBI:18248"/>
    </ligandPart>
</feature>
<dbReference type="InterPro" id="IPR036396">
    <property type="entry name" value="Cyt_P450_sf"/>
</dbReference>
<dbReference type="InterPro" id="IPR050529">
    <property type="entry name" value="CYP450_sterol_14alpha_dmase"/>
</dbReference>
<evidence type="ECO:0000256" key="8">
    <source>
        <dbReference type="PIRSR" id="PIRSR602403-1"/>
    </source>
</evidence>
<dbReference type="Gene3D" id="1.10.630.10">
    <property type="entry name" value="Cytochrome P450"/>
    <property type="match status" value="1"/>
</dbReference>
<keyword evidence="4 8" id="KW-0479">Metal-binding</keyword>
<dbReference type="Pfam" id="PF00067">
    <property type="entry name" value="p450"/>
    <property type="match status" value="2"/>
</dbReference>
<dbReference type="PANTHER" id="PTHR24304">
    <property type="entry name" value="CYTOCHROME P450 FAMILY 7"/>
    <property type="match status" value="1"/>
</dbReference>
<dbReference type="OrthoDB" id="3366823at2759"/>
<gene>
    <name evidence="11" type="ORF">ACJ72_02752</name>
</gene>
<evidence type="ECO:0000256" key="7">
    <source>
        <dbReference type="ARBA" id="ARBA00023033"/>
    </source>
</evidence>
<feature type="transmembrane region" description="Helical" evidence="10">
    <location>
        <begin position="7"/>
        <end position="31"/>
    </location>
</feature>
<comment type="similarity">
    <text evidence="2">Belongs to the cytochrome P450 family.</text>
</comment>
<dbReference type="PRINTS" id="PR00465">
    <property type="entry name" value="EP450IV"/>
</dbReference>
<dbReference type="EMBL" id="LGUA01000241">
    <property type="protein sequence ID" value="OAX82896.1"/>
    <property type="molecule type" value="Genomic_DNA"/>
</dbReference>
<dbReference type="GO" id="GO:0005506">
    <property type="term" value="F:iron ion binding"/>
    <property type="evidence" value="ECO:0007669"/>
    <property type="project" value="InterPro"/>
</dbReference>
<keyword evidence="7" id="KW-0503">Monooxygenase</keyword>
<keyword evidence="6 8" id="KW-0408">Iron</keyword>
<organism evidence="11 12">
    <name type="scientific">Emergomyces africanus</name>
    <dbReference type="NCBI Taxonomy" id="1955775"/>
    <lineage>
        <taxon>Eukaryota</taxon>
        <taxon>Fungi</taxon>
        <taxon>Dikarya</taxon>
        <taxon>Ascomycota</taxon>
        <taxon>Pezizomycotina</taxon>
        <taxon>Eurotiomycetes</taxon>
        <taxon>Eurotiomycetidae</taxon>
        <taxon>Onygenales</taxon>
        <taxon>Ajellomycetaceae</taxon>
        <taxon>Emergomyces</taxon>
    </lineage>
</organism>
<name>A0A1B7P1J8_9EURO</name>
<dbReference type="CDD" id="cd11040">
    <property type="entry name" value="CYP7_CYP8-like"/>
    <property type="match status" value="1"/>
</dbReference>